<feature type="domain" description="PIN" evidence="9">
    <location>
        <begin position="2"/>
        <end position="125"/>
    </location>
</feature>
<evidence type="ECO:0000256" key="6">
    <source>
        <dbReference type="ARBA" id="ARBA00022842"/>
    </source>
</evidence>
<evidence type="ECO:0000256" key="2">
    <source>
        <dbReference type="ARBA" id="ARBA00022649"/>
    </source>
</evidence>
<feature type="binding site" evidence="8">
    <location>
        <position position="103"/>
    </location>
    <ligand>
        <name>Mg(2+)</name>
        <dbReference type="ChEBI" id="CHEBI:18420"/>
    </ligand>
</feature>
<dbReference type="PANTHER" id="PTHR33653:SF1">
    <property type="entry name" value="RIBONUCLEASE VAPC2"/>
    <property type="match status" value="1"/>
</dbReference>
<accession>A0A4Q0M798</accession>
<evidence type="ECO:0000259" key="9">
    <source>
        <dbReference type="Pfam" id="PF01850"/>
    </source>
</evidence>
<dbReference type="PANTHER" id="PTHR33653">
    <property type="entry name" value="RIBONUCLEASE VAPC2"/>
    <property type="match status" value="1"/>
</dbReference>
<comment type="similarity">
    <text evidence="7 8">Belongs to the PINc/VapC protein family.</text>
</comment>
<comment type="function">
    <text evidence="8">Toxic component of a toxin-antitoxin (TA) system. An RNase.</text>
</comment>
<protein>
    <recommendedName>
        <fullName evidence="8">Ribonuclease VapC</fullName>
        <shortName evidence="8">RNase VapC</shortName>
        <ecNumber evidence="8">3.1.-.-</ecNumber>
    </recommendedName>
    <alternativeName>
        <fullName evidence="8">Toxin VapC</fullName>
    </alternativeName>
</protein>
<keyword evidence="4 8" id="KW-0479">Metal-binding</keyword>
<evidence type="ECO:0000256" key="8">
    <source>
        <dbReference type="HAMAP-Rule" id="MF_00265"/>
    </source>
</evidence>
<evidence type="ECO:0000256" key="7">
    <source>
        <dbReference type="ARBA" id="ARBA00038093"/>
    </source>
</evidence>
<keyword evidence="11" id="KW-1185">Reference proteome</keyword>
<dbReference type="HAMAP" id="MF_00265">
    <property type="entry name" value="VapC_Nob1"/>
    <property type="match status" value="1"/>
</dbReference>
<dbReference type="AlphaFoldDB" id="A0A4Q0M798"/>
<keyword evidence="6 8" id="KW-0460">Magnesium</keyword>
<dbReference type="InterPro" id="IPR022907">
    <property type="entry name" value="VapC_family"/>
</dbReference>
<dbReference type="OrthoDB" id="7188375at2"/>
<dbReference type="Pfam" id="PF01850">
    <property type="entry name" value="PIN"/>
    <property type="match status" value="1"/>
</dbReference>
<dbReference type="Gene3D" id="3.40.50.1010">
    <property type="entry name" value="5'-nuclease"/>
    <property type="match status" value="1"/>
</dbReference>
<dbReference type="CDD" id="cd18731">
    <property type="entry name" value="PIN_NgFitB-like"/>
    <property type="match status" value="1"/>
</dbReference>
<evidence type="ECO:0000313" key="11">
    <source>
        <dbReference type="Proteomes" id="UP000289708"/>
    </source>
</evidence>
<dbReference type="GO" id="GO:0016787">
    <property type="term" value="F:hydrolase activity"/>
    <property type="evidence" value="ECO:0007669"/>
    <property type="project" value="UniProtKB-KW"/>
</dbReference>
<dbReference type="InterPro" id="IPR050556">
    <property type="entry name" value="Type_II_TA_system_RNase"/>
</dbReference>
<dbReference type="InterPro" id="IPR029060">
    <property type="entry name" value="PIN-like_dom_sf"/>
</dbReference>
<dbReference type="GO" id="GO:0000287">
    <property type="term" value="F:magnesium ion binding"/>
    <property type="evidence" value="ECO:0007669"/>
    <property type="project" value="UniProtKB-UniRule"/>
</dbReference>
<reference evidence="10 11" key="1">
    <citation type="submission" date="2018-12" db="EMBL/GenBank/DDBJ databases">
        <title>bacterium Hansschlegelia zhihuaiae S113.</title>
        <authorList>
            <person name="He J."/>
        </authorList>
    </citation>
    <scope>NUCLEOTIDE SEQUENCE [LARGE SCALE GENOMIC DNA]</scope>
    <source>
        <strain evidence="10 11">S 113</strain>
    </source>
</reference>
<organism evidence="10 11">
    <name type="scientific">Hansschlegelia zhihuaiae</name>
    <dbReference type="NCBI Taxonomy" id="405005"/>
    <lineage>
        <taxon>Bacteria</taxon>
        <taxon>Pseudomonadati</taxon>
        <taxon>Pseudomonadota</taxon>
        <taxon>Alphaproteobacteria</taxon>
        <taxon>Hyphomicrobiales</taxon>
        <taxon>Methylopilaceae</taxon>
        <taxon>Hansschlegelia</taxon>
    </lineage>
</organism>
<keyword evidence="2 8" id="KW-1277">Toxin-antitoxin system</keyword>
<gene>
    <name evidence="8" type="primary">vapC</name>
    <name evidence="10" type="ORF">EK403_19090</name>
</gene>
<evidence type="ECO:0000313" key="10">
    <source>
        <dbReference type="EMBL" id="RXF68968.1"/>
    </source>
</evidence>
<keyword evidence="8" id="KW-0800">Toxin</keyword>
<dbReference type="GO" id="GO:0090729">
    <property type="term" value="F:toxin activity"/>
    <property type="evidence" value="ECO:0007669"/>
    <property type="project" value="UniProtKB-KW"/>
</dbReference>
<dbReference type="GO" id="GO:0004540">
    <property type="term" value="F:RNA nuclease activity"/>
    <property type="evidence" value="ECO:0007669"/>
    <property type="project" value="InterPro"/>
</dbReference>
<dbReference type="EC" id="3.1.-.-" evidence="8"/>
<keyword evidence="3 8" id="KW-0540">Nuclease</keyword>
<dbReference type="EMBL" id="RYFI01000023">
    <property type="protein sequence ID" value="RXF68968.1"/>
    <property type="molecule type" value="Genomic_DNA"/>
</dbReference>
<evidence type="ECO:0000256" key="3">
    <source>
        <dbReference type="ARBA" id="ARBA00022722"/>
    </source>
</evidence>
<evidence type="ECO:0000256" key="1">
    <source>
        <dbReference type="ARBA" id="ARBA00001946"/>
    </source>
</evidence>
<dbReference type="InterPro" id="IPR002716">
    <property type="entry name" value="PIN_dom"/>
</dbReference>
<name>A0A4Q0M798_9HYPH</name>
<dbReference type="SUPFAM" id="SSF88723">
    <property type="entry name" value="PIN domain-like"/>
    <property type="match status" value="1"/>
</dbReference>
<dbReference type="RefSeq" id="WP_128779058.1">
    <property type="nucleotide sequence ID" value="NZ_RYFI01000023.1"/>
</dbReference>
<comment type="cofactor">
    <cofactor evidence="1 8">
        <name>Mg(2+)</name>
        <dbReference type="ChEBI" id="CHEBI:18420"/>
    </cofactor>
</comment>
<comment type="caution">
    <text evidence="10">The sequence shown here is derived from an EMBL/GenBank/DDBJ whole genome shotgun (WGS) entry which is preliminary data.</text>
</comment>
<proteinExistence type="inferred from homology"/>
<evidence type="ECO:0000256" key="5">
    <source>
        <dbReference type="ARBA" id="ARBA00022801"/>
    </source>
</evidence>
<dbReference type="Proteomes" id="UP000289708">
    <property type="component" value="Unassembled WGS sequence"/>
</dbReference>
<keyword evidence="5 8" id="KW-0378">Hydrolase</keyword>
<feature type="binding site" evidence="8">
    <location>
        <position position="5"/>
    </location>
    <ligand>
        <name>Mg(2+)</name>
        <dbReference type="ChEBI" id="CHEBI:18420"/>
    </ligand>
</feature>
<sequence>MILLDTNVVSEAMKPEPDETVRAWLDEQAAETLYLSSVTVAELMFGIGALPDGKRKDRLTAALDGVMELFADRILPFDTGAARHYAELAVKARAAGKGFPTPDGYIAAIAASRGFVVATRDASAFDAAGLEVIDPWKAEQ</sequence>
<evidence type="ECO:0000256" key="4">
    <source>
        <dbReference type="ARBA" id="ARBA00022723"/>
    </source>
</evidence>